<dbReference type="Proteomes" id="UP000183508">
    <property type="component" value="Unassembled WGS sequence"/>
</dbReference>
<proteinExistence type="predicted"/>
<evidence type="ECO:0000313" key="2">
    <source>
        <dbReference type="Proteomes" id="UP000183508"/>
    </source>
</evidence>
<protein>
    <submittedName>
        <fullName evidence="1">Uncharacterized protein</fullName>
    </submittedName>
</protein>
<dbReference type="OrthoDB" id="7432624at2"/>
<reference evidence="2" key="1">
    <citation type="submission" date="2016-10" db="EMBL/GenBank/DDBJ databases">
        <authorList>
            <person name="Varghese N."/>
        </authorList>
    </citation>
    <scope>NUCLEOTIDE SEQUENCE [LARGE SCALE GENOMIC DNA]</scope>
    <source>
        <strain evidence="2">DSM 17980</strain>
    </source>
</reference>
<sequence>MPIEIPDSWLDGSLERVLRVDVGDGYHLYVIGIEDLILDRLRAAVHWKSTSDEEWALLLLKTRWNDIDFTYLEQEAKPEQGVAELLAALKRQADQL</sequence>
<dbReference type="AlphaFoldDB" id="A0A1I7GW28"/>
<evidence type="ECO:0000313" key="1">
    <source>
        <dbReference type="EMBL" id="SFU52622.1"/>
    </source>
</evidence>
<organism evidence="1 2">
    <name type="scientific">Alicyclobacillus macrosporangiidus</name>
    <dbReference type="NCBI Taxonomy" id="392015"/>
    <lineage>
        <taxon>Bacteria</taxon>
        <taxon>Bacillati</taxon>
        <taxon>Bacillota</taxon>
        <taxon>Bacilli</taxon>
        <taxon>Bacillales</taxon>
        <taxon>Alicyclobacillaceae</taxon>
        <taxon>Alicyclobacillus</taxon>
    </lineage>
</organism>
<keyword evidence="2" id="KW-1185">Reference proteome</keyword>
<dbReference type="EMBL" id="FPBV01000003">
    <property type="protein sequence ID" value="SFU52622.1"/>
    <property type="molecule type" value="Genomic_DNA"/>
</dbReference>
<accession>A0A1I7GW28</accession>
<gene>
    <name evidence="1" type="ORF">SAMN05421543_10395</name>
</gene>
<name>A0A1I7GW28_9BACL</name>
<dbReference type="RefSeq" id="WP_139234551.1">
    <property type="nucleotide sequence ID" value="NZ_FPBV01000003.1"/>
</dbReference>